<dbReference type="GO" id="GO:0000155">
    <property type="term" value="F:phosphorelay sensor kinase activity"/>
    <property type="evidence" value="ECO:0007669"/>
    <property type="project" value="InterPro"/>
</dbReference>
<evidence type="ECO:0000256" key="1">
    <source>
        <dbReference type="SAM" id="Phobius"/>
    </source>
</evidence>
<dbReference type="OrthoDB" id="9809908at2"/>
<dbReference type="PANTHER" id="PTHR34220">
    <property type="entry name" value="SENSOR HISTIDINE KINASE YPDA"/>
    <property type="match status" value="1"/>
</dbReference>
<evidence type="ECO:0000259" key="2">
    <source>
        <dbReference type="Pfam" id="PF06580"/>
    </source>
</evidence>
<evidence type="ECO:0000313" key="4">
    <source>
        <dbReference type="Proteomes" id="UP000019402"/>
    </source>
</evidence>
<name>W7XYG5_9BACT</name>
<sequence>MQIHISKFRSWLPHILGILFVMTIPLFVFDQSDNRLVFWKYGYYYQMIFMMAAFYTNYLLIVPRLYFLKRKWYFFVTIFLFAIATIILVQMGYEILDFEGVRERLALKRMESARKVANFTIHPKLIDNFYLLVLVLSASTGIAIIKQLNHSEKMQHEKEKAHKDTELAFLKNQISPHFFFNALNNIYALIAIDGDKAQRSVEKLSALMRYLIYESDIKTIALSKEFAFIQNYIDLMRQRLSSKVQLDVNITHKHPQTHIPPLLFIPFIENAFKHGVSYREKSFIEIGLKEENKQIIFTCNNSVPTKKNVDDSKSGGLGIVNIKKRLHLIYGDRAVLKMDEDENVFSVCLIVPLEAC</sequence>
<dbReference type="InterPro" id="IPR010559">
    <property type="entry name" value="Sig_transdc_His_kin_internal"/>
</dbReference>
<protein>
    <submittedName>
        <fullName evidence="3">Putative sensor-like histidine kinase YehU</fullName>
    </submittedName>
</protein>
<gene>
    <name evidence="3" type="ORF">JCM21142_52329</name>
</gene>
<comment type="caution">
    <text evidence="3">The sequence shown here is derived from an EMBL/GenBank/DDBJ whole genome shotgun (WGS) entry which is preliminary data.</text>
</comment>
<reference evidence="3 4" key="1">
    <citation type="journal article" date="2014" name="Genome Announc.">
        <title>Draft Genome Sequence of Cytophaga fermentans JCM 21142T, a Facultative Anaerobe Isolated from Marine Mud.</title>
        <authorList>
            <person name="Starns D."/>
            <person name="Oshima K."/>
            <person name="Suda W."/>
            <person name="Iino T."/>
            <person name="Yuki M."/>
            <person name="Inoue J."/>
            <person name="Kitamura K."/>
            <person name="Iida T."/>
            <person name="Darby A."/>
            <person name="Hattori M."/>
            <person name="Ohkuma M."/>
        </authorList>
    </citation>
    <scope>NUCLEOTIDE SEQUENCE [LARGE SCALE GENOMIC DNA]</scope>
    <source>
        <strain evidence="3 4">JCM 21142</strain>
    </source>
</reference>
<dbReference type="Proteomes" id="UP000019402">
    <property type="component" value="Unassembled WGS sequence"/>
</dbReference>
<dbReference type="eggNOG" id="COG2972">
    <property type="taxonomic scope" value="Bacteria"/>
</dbReference>
<feature type="domain" description="Signal transduction histidine kinase internal region" evidence="2">
    <location>
        <begin position="166"/>
        <end position="243"/>
    </location>
</feature>
<dbReference type="AlphaFoldDB" id="W7XYG5"/>
<keyword evidence="4" id="KW-1185">Reference proteome</keyword>
<dbReference type="PANTHER" id="PTHR34220:SF7">
    <property type="entry name" value="SENSOR HISTIDINE KINASE YPDA"/>
    <property type="match status" value="1"/>
</dbReference>
<dbReference type="InterPro" id="IPR050640">
    <property type="entry name" value="Bact_2-comp_sensor_kinase"/>
</dbReference>
<proteinExistence type="predicted"/>
<feature type="transmembrane region" description="Helical" evidence="1">
    <location>
        <begin position="72"/>
        <end position="93"/>
    </location>
</feature>
<feature type="transmembrane region" description="Helical" evidence="1">
    <location>
        <begin position="12"/>
        <end position="29"/>
    </location>
</feature>
<dbReference type="RefSeq" id="WP_052342990.1">
    <property type="nucleotide sequence ID" value="NZ_BAMD01000028.1"/>
</dbReference>
<keyword evidence="3" id="KW-0418">Kinase</keyword>
<dbReference type="SUPFAM" id="SSF55874">
    <property type="entry name" value="ATPase domain of HSP90 chaperone/DNA topoisomerase II/histidine kinase"/>
    <property type="match status" value="1"/>
</dbReference>
<evidence type="ECO:0000313" key="3">
    <source>
        <dbReference type="EMBL" id="GAF03650.1"/>
    </source>
</evidence>
<feature type="transmembrane region" description="Helical" evidence="1">
    <location>
        <begin position="41"/>
        <end position="60"/>
    </location>
</feature>
<dbReference type="STRING" id="869213.GCA_000517085_00911"/>
<keyword evidence="1" id="KW-0812">Transmembrane</keyword>
<accession>W7XYG5</accession>
<dbReference type="Pfam" id="PF06580">
    <property type="entry name" value="His_kinase"/>
    <property type="match status" value="1"/>
</dbReference>
<keyword evidence="3" id="KW-0808">Transferase</keyword>
<organism evidence="3 4">
    <name type="scientific">Saccharicrinis fermentans DSM 9555 = JCM 21142</name>
    <dbReference type="NCBI Taxonomy" id="869213"/>
    <lineage>
        <taxon>Bacteria</taxon>
        <taxon>Pseudomonadati</taxon>
        <taxon>Bacteroidota</taxon>
        <taxon>Bacteroidia</taxon>
        <taxon>Marinilabiliales</taxon>
        <taxon>Marinilabiliaceae</taxon>
        <taxon>Saccharicrinis</taxon>
    </lineage>
</organism>
<dbReference type="GO" id="GO:0016020">
    <property type="term" value="C:membrane"/>
    <property type="evidence" value="ECO:0007669"/>
    <property type="project" value="InterPro"/>
</dbReference>
<dbReference type="EMBL" id="BAMD01000028">
    <property type="protein sequence ID" value="GAF03650.1"/>
    <property type="molecule type" value="Genomic_DNA"/>
</dbReference>
<keyword evidence="1" id="KW-0472">Membrane</keyword>
<dbReference type="Gene3D" id="3.30.565.10">
    <property type="entry name" value="Histidine kinase-like ATPase, C-terminal domain"/>
    <property type="match status" value="1"/>
</dbReference>
<keyword evidence="1" id="KW-1133">Transmembrane helix</keyword>
<dbReference type="InterPro" id="IPR036890">
    <property type="entry name" value="HATPase_C_sf"/>
</dbReference>